<dbReference type="EMBL" id="FQVQ01000018">
    <property type="protein sequence ID" value="SHF76664.1"/>
    <property type="molecule type" value="Genomic_DNA"/>
</dbReference>
<dbReference type="RefSeq" id="WP_234977718.1">
    <property type="nucleotide sequence ID" value="NZ_FQVQ01000018.1"/>
</dbReference>
<proteinExistence type="predicted"/>
<dbReference type="GO" id="GO:0015668">
    <property type="term" value="F:type III site-specific deoxyribonuclease activity"/>
    <property type="evidence" value="ECO:0007669"/>
    <property type="project" value="InterPro"/>
</dbReference>
<reference evidence="2 3" key="1">
    <citation type="submission" date="2016-11" db="EMBL/GenBank/DDBJ databases">
        <authorList>
            <person name="Jaros S."/>
            <person name="Januszkiewicz K."/>
            <person name="Wedrychowicz H."/>
        </authorList>
    </citation>
    <scope>NUCLEOTIDE SEQUENCE [LARGE SCALE GENOMIC DNA]</scope>
    <source>
        <strain evidence="2 3">DSM 25660</strain>
    </source>
</reference>
<dbReference type="InterPro" id="IPR045572">
    <property type="entry name" value="RE_endonuc_C"/>
</dbReference>
<protein>
    <recommendedName>
        <fullName evidence="1">Type III restriction enzyme C-terminal endonuclease domain-containing protein</fullName>
    </recommendedName>
</protein>
<dbReference type="Proteomes" id="UP000184147">
    <property type="component" value="Unassembled WGS sequence"/>
</dbReference>
<evidence type="ECO:0000259" key="1">
    <source>
        <dbReference type="Pfam" id="PF19778"/>
    </source>
</evidence>
<name>A0A1M5EC02_9FLAO</name>
<accession>A0A1M5EC02</accession>
<keyword evidence="3" id="KW-1185">Reference proteome</keyword>
<evidence type="ECO:0000313" key="2">
    <source>
        <dbReference type="EMBL" id="SHF76664.1"/>
    </source>
</evidence>
<evidence type="ECO:0000313" key="3">
    <source>
        <dbReference type="Proteomes" id="UP000184147"/>
    </source>
</evidence>
<dbReference type="Pfam" id="PF19778">
    <property type="entry name" value="RE_endonuc"/>
    <property type="match status" value="1"/>
</dbReference>
<dbReference type="STRING" id="1124188.SAMN05444377_11848"/>
<gene>
    <name evidence="2" type="ORF">SAMN05444377_11848</name>
</gene>
<dbReference type="AlphaFoldDB" id="A0A1M5EC02"/>
<sequence>MRLHIVDGIVYKKIGENEYYSQELFENEELSGYLKSNMIESSKSPFEFTIYDSLVEKDLSREFEKNNNVKVYTKLPDWFKIETPLGNYNPDWAVLFEIEGKEQLYFVVESKGSLGYDFLRPSEQGKIDCGKKHFEILAKESNTNIKMELVSNGDEFVNIALSKI</sequence>
<organism evidence="2 3">
    <name type="scientific">Flavobacterium fontis</name>
    <dbReference type="NCBI Taxonomy" id="1124188"/>
    <lineage>
        <taxon>Bacteria</taxon>
        <taxon>Pseudomonadati</taxon>
        <taxon>Bacteroidota</taxon>
        <taxon>Flavobacteriia</taxon>
        <taxon>Flavobacteriales</taxon>
        <taxon>Flavobacteriaceae</taxon>
        <taxon>Flavobacterium</taxon>
    </lineage>
</organism>
<feature type="domain" description="Type III restriction enzyme C-terminal endonuclease" evidence="1">
    <location>
        <begin position="43"/>
        <end position="144"/>
    </location>
</feature>